<dbReference type="InterPro" id="IPR013078">
    <property type="entry name" value="His_Pase_superF_clade-1"/>
</dbReference>
<dbReference type="EMBL" id="CP053708">
    <property type="protein sequence ID" value="QKE89637.1"/>
    <property type="molecule type" value="Genomic_DNA"/>
</dbReference>
<dbReference type="RefSeq" id="WP_171834625.1">
    <property type="nucleotide sequence ID" value="NZ_CP053708.1"/>
</dbReference>
<protein>
    <submittedName>
        <fullName evidence="1">Phosphoglycerate mutase</fullName>
    </submittedName>
</protein>
<dbReference type="AlphaFoldDB" id="A0A6M8HMT6"/>
<sequence>MTFRVALLRHPPVRALPNRCYGRADLTLLDGWEATLPSYLTALAGMRPSMVRTSPLSRCLLPAQALAGLLAIPVHVDPRLIELDFGEWDGLDWDDVPRASLDLWAADPMGFAAPGGESGVMLVRRVEAVCADILADARDCVIVSHGGPLRLLGPMLRREVPSLLAPAPAMGRLEFVSVTGRQAATFDDLAR</sequence>
<dbReference type="Proteomes" id="UP000500767">
    <property type="component" value="Chromosome"/>
</dbReference>
<accession>A0A6M8HMT6</accession>
<organism evidence="1 2">
    <name type="scientific">Lichenicola cladoniae</name>
    <dbReference type="NCBI Taxonomy" id="1484109"/>
    <lineage>
        <taxon>Bacteria</taxon>
        <taxon>Pseudomonadati</taxon>
        <taxon>Pseudomonadota</taxon>
        <taxon>Alphaproteobacteria</taxon>
        <taxon>Acetobacterales</taxon>
        <taxon>Acetobacteraceae</taxon>
        <taxon>Lichenicola</taxon>
    </lineage>
</organism>
<dbReference type="InterPro" id="IPR029033">
    <property type="entry name" value="His_PPase_superfam"/>
</dbReference>
<dbReference type="SMART" id="SM00855">
    <property type="entry name" value="PGAM"/>
    <property type="match status" value="1"/>
</dbReference>
<name>A0A6M8HMT6_9PROT</name>
<dbReference type="Gene3D" id="3.40.50.1240">
    <property type="entry name" value="Phosphoglycerate mutase-like"/>
    <property type="match status" value="1"/>
</dbReference>
<dbReference type="Pfam" id="PF00300">
    <property type="entry name" value="His_Phos_1"/>
    <property type="match status" value="1"/>
</dbReference>
<evidence type="ECO:0000313" key="1">
    <source>
        <dbReference type="EMBL" id="QKE89637.1"/>
    </source>
</evidence>
<proteinExistence type="predicted"/>
<keyword evidence="2" id="KW-1185">Reference proteome</keyword>
<dbReference type="KEGG" id="lck:HN018_05860"/>
<dbReference type="SUPFAM" id="SSF53254">
    <property type="entry name" value="Phosphoglycerate mutase-like"/>
    <property type="match status" value="1"/>
</dbReference>
<reference evidence="1 2" key="1">
    <citation type="journal article" date="2014" name="World J. Microbiol. Biotechnol.">
        <title>Biodiversity and physiological characteristics of Antarctic and Arctic lichens-associated bacteria.</title>
        <authorList>
            <person name="Lee Y.M."/>
            <person name="Kim E.H."/>
            <person name="Lee H.K."/>
            <person name="Hong S.G."/>
        </authorList>
    </citation>
    <scope>NUCLEOTIDE SEQUENCE [LARGE SCALE GENOMIC DNA]</scope>
    <source>
        <strain evidence="1 2">PAMC 26569</strain>
    </source>
</reference>
<gene>
    <name evidence="1" type="ORF">HN018_05860</name>
</gene>
<evidence type="ECO:0000313" key="2">
    <source>
        <dbReference type="Proteomes" id="UP000500767"/>
    </source>
</evidence>